<name>A0A9D4GFC5_DREPO</name>
<protein>
    <submittedName>
        <fullName evidence="1">Uncharacterized protein</fullName>
    </submittedName>
</protein>
<dbReference type="AlphaFoldDB" id="A0A9D4GFC5"/>
<evidence type="ECO:0000313" key="1">
    <source>
        <dbReference type="EMBL" id="KAH3815862.1"/>
    </source>
</evidence>
<proteinExistence type="predicted"/>
<gene>
    <name evidence="1" type="ORF">DPMN_144396</name>
</gene>
<sequence length="110" mass="12882">MNTQSSGVKLFEKVFSDIRSAAKEMIPRMQEPSDMRSLEEKTAIFESSLRQAEKMFKDQESSLRQAVKMFKDQDSHYRRLLERSCFLEAALKDSQVDRHICTKNNCYFSS</sequence>
<dbReference type="EMBL" id="JAIWYP010000006">
    <property type="protein sequence ID" value="KAH3815862.1"/>
    <property type="molecule type" value="Genomic_DNA"/>
</dbReference>
<reference evidence="1" key="1">
    <citation type="journal article" date="2019" name="bioRxiv">
        <title>The Genome of the Zebra Mussel, Dreissena polymorpha: A Resource for Invasive Species Research.</title>
        <authorList>
            <person name="McCartney M.A."/>
            <person name="Auch B."/>
            <person name="Kono T."/>
            <person name="Mallez S."/>
            <person name="Zhang Y."/>
            <person name="Obille A."/>
            <person name="Becker A."/>
            <person name="Abrahante J.E."/>
            <person name="Garbe J."/>
            <person name="Badalamenti J.P."/>
            <person name="Herman A."/>
            <person name="Mangelson H."/>
            <person name="Liachko I."/>
            <person name="Sullivan S."/>
            <person name="Sone E.D."/>
            <person name="Koren S."/>
            <person name="Silverstein K.A.T."/>
            <person name="Beckman K.B."/>
            <person name="Gohl D.M."/>
        </authorList>
    </citation>
    <scope>NUCLEOTIDE SEQUENCE</scope>
    <source>
        <strain evidence="1">Duluth1</strain>
        <tissue evidence="1">Whole animal</tissue>
    </source>
</reference>
<accession>A0A9D4GFC5</accession>
<dbReference type="Proteomes" id="UP000828390">
    <property type="component" value="Unassembled WGS sequence"/>
</dbReference>
<keyword evidence="2" id="KW-1185">Reference proteome</keyword>
<organism evidence="1 2">
    <name type="scientific">Dreissena polymorpha</name>
    <name type="common">Zebra mussel</name>
    <name type="synonym">Mytilus polymorpha</name>
    <dbReference type="NCBI Taxonomy" id="45954"/>
    <lineage>
        <taxon>Eukaryota</taxon>
        <taxon>Metazoa</taxon>
        <taxon>Spiralia</taxon>
        <taxon>Lophotrochozoa</taxon>
        <taxon>Mollusca</taxon>
        <taxon>Bivalvia</taxon>
        <taxon>Autobranchia</taxon>
        <taxon>Heteroconchia</taxon>
        <taxon>Euheterodonta</taxon>
        <taxon>Imparidentia</taxon>
        <taxon>Neoheterodontei</taxon>
        <taxon>Myida</taxon>
        <taxon>Dreissenoidea</taxon>
        <taxon>Dreissenidae</taxon>
        <taxon>Dreissena</taxon>
    </lineage>
</organism>
<reference evidence="1" key="2">
    <citation type="submission" date="2020-11" db="EMBL/GenBank/DDBJ databases">
        <authorList>
            <person name="McCartney M.A."/>
            <person name="Auch B."/>
            <person name="Kono T."/>
            <person name="Mallez S."/>
            <person name="Becker A."/>
            <person name="Gohl D.M."/>
            <person name="Silverstein K.A.T."/>
            <person name="Koren S."/>
            <person name="Bechman K.B."/>
            <person name="Herman A."/>
            <person name="Abrahante J.E."/>
            <person name="Garbe J."/>
        </authorList>
    </citation>
    <scope>NUCLEOTIDE SEQUENCE</scope>
    <source>
        <strain evidence="1">Duluth1</strain>
        <tissue evidence="1">Whole animal</tissue>
    </source>
</reference>
<comment type="caution">
    <text evidence="1">The sequence shown here is derived from an EMBL/GenBank/DDBJ whole genome shotgun (WGS) entry which is preliminary data.</text>
</comment>
<evidence type="ECO:0000313" key="2">
    <source>
        <dbReference type="Proteomes" id="UP000828390"/>
    </source>
</evidence>